<sequence length="240" mass="27320">MRKKSRSYTVMGRVVLKRRVQGGRRFVKREQWRLIDDDGQEFWLEVRRDTNKVVLHEPVPVQPAIDPLTLEVGWSRQLRVRGRPCTVEVMNVRRAEIDHETGAVNHPNGALTTTTCADLRVVDAHGSISTMVVDAHRLHTREIYSETGLSSSKQYRVFGRPVTRPWWIPSFMRRFWRWFPAAISGASRSDWAPVFWIVLMFVVLVLAELIDNDDGFFPSGGGLSFRNRSVYGGGGGGVGK</sequence>
<evidence type="ECO:0000313" key="3">
    <source>
        <dbReference type="Proteomes" id="UP001163127"/>
    </source>
</evidence>
<keyword evidence="1" id="KW-0812">Transmembrane</keyword>
<proteinExistence type="predicted"/>
<dbReference type="RefSeq" id="WP_252863849.1">
    <property type="nucleotide sequence ID" value="NZ_CP113787.1"/>
</dbReference>
<dbReference type="AlphaFoldDB" id="A0AA47FF11"/>
<protein>
    <recommendedName>
        <fullName evidence="4">DUF4178 domain-containing protein</fullName>
    </recommendedName>
</protein>
<feature type="transmembrane region" description="Helical" evidence="1">
    <location>
        <begin position="191"/>
        <end position="210"/>
    </location>
</feature>
<evidence type="ECO:0000256" key="1">
    <source>
        <dbReference type="SAM" id="Phobius"/>
    </source>
</evidence>
<evidence type="ECO:0000313" key="2">
    <source>
        <dbReference type="EMBL" id="WAL42056.1"/>
    </source>
</evidence>
<keyword evidence="1" id="KW-0472">Membrane</keyword>
<keyword evidence="1" id="KW-1133">Transmembrane helix</keyword>
<evidence type="ECO:0008006" key="4">
    <source>
        <dbReference type="Google" id="ProtNLM"/>
    </source>
</evidence>
<gene>
    <name evidence="2" type="ORF">OFA60_08195</name>
</gene>
<dbReference type="Proteomes" id="UP001163127">
    <property type="component" value="Chromosome"/>
</dbReference>
<name>A0AA47FF11_ACTNA</name>
<organism evidence="2 3">
    <name type="scientific">Actinomyces naeslundii</name>
    <dbReference type="NCBI Taxonomy" id="1655"/>
    <lineage>
        <taxon>Bacteria</taxon>
        <taxon>Bacillati</taxon>
        <taxon>Actinomycetota</taxon>
        <taxon>Actinomycetes</taxon>
        <taxon>Actinomycetales</taxon>
        <taxon>Actinomycetaceae</taxon>
        <taxon>Actinomyces</taxon>
    </lineage>
</organism>
<accession>A0AA47FF11</accession>
<dbReference type="EMBL" id="CP113787">
    <property type="protein sequence ID" value="WAL42056.1"/>
    <property type="molecule type" value="Genomic_DNA"/>
</dbReference>
<reference evidence="2" key="1">
    <citation type="submission" date="2022-11" db="EMBL/GenBank/DDBJ databases">
        <title>Dental biofilm bacteria. Genome sequencing and assembly.</title>
        <authorList>
            <person name="Robertsson C."/>
        </authorList>
    </citation>
    <scope>NUCLEOTIDE SEQUENCE</scope>
    <source>
        <strain evidence="2">CW</strain>
    </source>
</reference>